<feature type="transmembrane region" description="Helical" evidence="1">
    <location>
        <begin position="7"/>
        <end position="24"/>
    </location>
</feature>
<keyword evidence="1" id="KW-0812">Transmembrane</keyword>
<dbReference type="EMBL" id="JAGVRK010000001">
    <property type="protein sequence ID" value="MBS2967481.1"/>
    <property type="molecule type" value="Genomic_DNA"/>
</dbReference>
<name>A0ABS5L9S4_9BACI</name>
<dbReference type="RefSeq" id="WP_211555957.1">
    <property type="nucleotide sequence ID" value="NZ_JAGVRK010000001.1"/>
</dbReference>
<proteinExistence type="predicted"/>
<organism evidence="2 3">
    <name type="scientific">Metabacillus flavus</name>
    <dbReference type="NCBI Taxonomy" id="2823519"/>
    <lineage>
        <taxon>Bacteria</taxon>
        <taxon>Bacillati</taxon>
        <taxon>Bacillota</taxon>
        <taxon>Bacilli</taxon>
        <taxon>Bacillales</taxon>
        <taxon>Bacillaceae</taxon>
        <taxon>Metabacillus</taxon>
    </lineage>
</organism>
<keyword evidence="3" id="KW-1185">Reference proteome</keyword>
<keyword evidence="1" id="KW-0472">Membrane</keyword>
<feature type="transmembrane region" description="Helical" evidence="1">
    <location>
        <begin position="30"/>
        <end position="54"/>
    </location>
</feature>
<sequence>MRARPGALAIFYLAMGALFTYLAINSAAEGLWTFPTIIMMLIATFDFAVALRMLRFGRKLKRNTEKK</sequence>
<dbReference type="Pfam" id="PF14146">
    <property type="entry name" value="DUF4305"/>
    <property type="match status" value="1"/>
</dbReference>
<evidence type="ECO:0000313" key="2">
    <source>
        <dbReference type="EMBL" id="MBS2967481.1"/>
    </source>
</evidence>
<protein>
    <submittedName>
        <fullName evidence="2">YdiK family protein</fullName>
    </submittedName>
</protein>
<dbReference type="InterPro" id="IPR025426">
    <property type="entry name" value="DUF4305"/>
</dbReference>
<dbReference type="Proteomes" id="UP000682403">
    <property type="component" value="Unassembled WGS sequence"/>
</dbReference>
<gene>
    <name evidence="2" type="ORF">J9317_01645</name>
</gene>
<comment type="caution">
    <text evidence="2">The sequence shown here is derived from an EMBL/GenBank/DDBJ whole genome shotgun (WGS) entry which is preliminary data.</text>
</comment>
<keyword evidence="1" id="KW-1133">Transmembrane helix</keyword>
<evidence type="ECO:0000256" key="1">
    <source>
        <dbReference type="SAM" id="Phobius"/>
    </source>
</evidence>
<evidence type="ECO:0000313" key="3">
    <source>
        <dbReference type="Proteomes" id="UP000682403"/>
    </source>
</evidence>
<reference evidence="2 3" key="1">
    <citation type="submission" date="2021-04" db="EMBL/GenBank/DDBJ databases">
        <title>Metabacillus sp. strain KIGAM252 whole genome sequence.</title>
        <authorList>
            <person name="Seo M.-J."/>
            <person name="Cho E.-S."/>
            <person name="Hwang C.Y."/>
            <person name="Yoon D.J."/>
        </authorList>
    </citation>
    <scope>NUCLEOTIDE SEQUENCE [LARGE SCALE GENOMIC DNA]</scope>
    <source>
        <strain evidence="2 3">KIGAM252</strain>
    </source>
</reference>
<accession>A0ABS5L9S4</accession>